<evidence type="ECO:0000256" key="7">
    <source>
        <dbReference type="ARBA" id="ARBA00022824"/>
    </source>
</evidence>
<dbReference type="GO" id="GO:0020037">
    <property type="term" value="F:heme binding"/>
    <property type="evidence" value="ECO:0007669"/>
    <property type="project" value="InterPro"/>
</dbReference>
<dbReference type="GO" id="GO:0004497">
    <property type="term" value="F:monooxygenase activity"/>
    <property type="evidence" value="ECO:0007669"/>
    <property type="project" value="UniProtKB-KW"/>
</dbReference>
<keyword evidence="16" id="KW-1185">Reference proteome</keyword>
<evidence type="ECO:0000313" key="16">
    <source>
        <dbReference type="Proteomes" id="UP001321473"/>
    </source>
</evidence>
<dbReference type="Gene3D" id="1.10.630.10">
    <property type="entry name" value="Cytochrome P450"/>
    <property type="match status" value="1"/>
</dbReference>
<accession>A0AAQ4FMV1</accession>
<evidence type="ECO:0000256" key="14">
    <source>
        <dbReference type="RuleBase" id="RU000461"/>
    </source>
</evidence>
<dbReference type="InterPro" id="IPR001128">
    <property type="entry name" value="Cyt_P450"/>
</dbReference>
<dbReference type="InterPro" id="IPR050476">
    <property type="entry name" value="Insect_CytP450_Detox"/>
</dbReference>
<evidence type="ECO:0000256" key="9">
    <source>
        <dbReference type="ARBA" id="ARBA00023002"/>
    </source>
</evidence>
<comment type="subcellular location">
    <subcellularLocation>
        <location evidence="3">Endoplasmic reticulum membrane</location>
        <topology evidence="3">Peripheral membrane protein</topology>
    </subcellularLocation>
    <subcellularLocation>
        <location evidence="2">Microsome membrane</location>
        <topology evidence="2">Peripheral membrane protein</topology>
    </subcellularLocation>
</comment>
<gene>
    <name evidence="15" type="ORF">V5799_022140</name>
</gene>
<evidence type="ECO:0000256" key="12">
    <source>
        <dbReference type="ARBA" id="ARBA00023136"/>
    </source>
</evidence>
<evidence type="ECO:0000256" key="5">
    <source>
        <dbReference type="ARBA" id="ARBA00022617"/>
    </source>
</evidence>
<dbReference type="AlphaFoldDB" id="A0AAQ4FMV1"/>
<evidence type="ECO:0008006" key="17">
    <source>
        <dbReference type="Google" id="ProtNLM"/>
    </source>
</evidence>
<dbReference type="InterPro" id="IPR017972">
    <property type="entry name" value="Cyt_P450_CS"/>
</dbReference>
<evidence type="ECO:0000256" key="1">
    <source>
        <dbReference type="ARBA" id="ARBA00001971"/>
    </source>
</evidence>
<keyword evidence="12" id="KW-0472">Membrane</keyword>
<dbReference type="GO" id="GO:0005789">
    <property type="term" value="C:endoplasmic reticulum membrane"/>
    <property type="evidence" value="ECO:0007669"/>
    <property type="project" value="UniProtKB-SubCell"/>
</dbReference>
<proteinExistence type="inferred from homology"/>
<name>A0AAQ4FMV1_AMBAM</name>
<dbReference type="PANTHER" id="PTHR24292:SF102">
    <property type="entry name" value="CYTOCHROME P450 FAMILY-RELATED"/>
    <property type="match status" value="1"/>
</dbReference>
<keyword evidence="7" id="KW-0256">Endoplasmic reticulum</keyword>
<evidence type="ECO:0000256" key="6">
    <source>
        <dbReference type="ARBA" id="ARBA00022723"/>
    </source>
</evidence>
<keyword evidence="6 13" id="KW-0479">Metal-binding</keyword>
<dbReference type="PRINTS" id="PR00463">
    <property type="entry name" value="EP450I"/>
</dbReference>
<keyword evidence="5 13" id="KW-0349">Heme</keyword>
<comment type="cofactor">
    <cofactor evidence="1 13">
        <name>heme</name>
        <dbReference type="ChEBI" id="CHEBI:30413"/>
    </cofactor>
</comment>
<dbReference type="GO" id="GO:0005506">
    <property type="term" value="F:iron ion binding"/>
    <property type="evidence" value="ECO:0007669"/>
    <property type="project" value="InterPro"/>
</dbReference>
<dbReference type="Pfam" id="PF00067">
    <property type="entry name" value="p450"/>
    <property type="match status" value="1"/>
</dbReference>
<reference evidence="15 16" key="1">
    <citation type="journal article" date="2023" name="Arcadia Sci">
        <title>De novo assembly of a long-read Amblyomma americanum tick genome.</title>
        <authorList>
            <person name="Chou S."/>
            <person name="Poskanzer K.E."/>
            <person name="Rollins M."/>
            <person name="Thuy-Boun P.S."/>
        </authorList>
    </citation>
    <scope>NUCLEOTIDE SEQUENCE [LARGE SCALE GENOMIC DNA]</scope>
    <source>
        <strain evidence="15">F_SG_1</strain>
        <tissue evidence="15">Salivary glands</tissue>
    </source>
</reference>
<protein>
    <recommendedName>
        <fullName evidence="17">Cytochrome</fullName>
    </recommendedName>
</protein>
<evidence type="ECO:0000256" key="10">
    <source>
        <dbReference type="ARBA" id="ARBA00023004"/>
    </source>
</evidence>
<dbReference type="Proteomes" id="UP001321473">
    <property type="component" value="Unassembled WGS sequence"/>
</dbReference>
<dbReference type="PROSITE" id="PS00086">
    <property type="entry name" value="CYTOCHROME_P450"/>
    <property type="match status" value="1"/>
</dbReference>
<dbReference type="InterPro" id="IPR002401">
    <property type="entry name" value="Cyt_P450_E_grp-I"/>
</dbReference>
<keyword evidence="9 14" id="KW-0560">Oxidoreductase</keyword>
<keyword evidence="10 13" id="KW-0408">Iron</keyword>
<evidence type="ECO:0000256" key="3">
    <source>
        <dbReference type="ARBA" id="ARBA00004406"/>
    </source>
</evidence>
<keyword evidence="11 14" id="KW-0503">Monooxygenase</keyword>
<evidence type="ECO:0000313" key="15">
    <source>
        <dbReference type="EMBL" id="KAK8788083.1"/>
    </source>
</evidence>
<evidence type="ECO:0000256" key="8">
    <source>
        <dbReference type="ARBA" id="ARBA00022848"/>
    </source>
</evidence>
<organism evidence="15 16">
    <name type="scientific">Amblyomma americanum</name>
    <name type="common">Lone star tick</name>
    <dbReference type="NCBI Taxonomy" id="6943"/>
    <lineage>
        <taxon>Eukaryota</taxon>
        <taxon>Metazoa</taxon>
        <taxon>Ecdysozoa</taxon>
        <taxon>Arthropoda</taxon>
        <taxon>Chelicerata</taxon>
        <taxon>Arachnida</taxon>
        <taxon>Acari</taxon>
        <taxon>Parasitiformes</taxon>
        <taxon>Ixodida</taxon>
        <taxon>Ixodoidea</taxon>
        <taxon>Ixodidae</taxon>
        <taxon>Amblyomminae</taxon>
        <taxon>Amblyomma</taxon>
    </lineage>
</organism>
<sequence length="159" mass="18043">MDTAWALFAAVVACLLYSLSHWVISQRRKCFDAFEGTGIPTVPLRSLVNGNSVEFRKPNCIESLDRWLNEYGDVFGFSPENLDLINQTAYQPFGIGPRICVGQRLALLELASVTTQVLRHFRITLGPSQKRDLELDTYSFLAVPKEEVRIKLHRLNSDE</sequence>
<dbReference type="SUPFAM" id="SSF48264">
    <property type="entry name" value="Cytochrome P450"/>
    <property type="match status" value="1"/>
</dbReference>
<feature type="binding site" description="axial binding residue" evidence="13">
    <location>
        <position position="100"/>
    </location>
    <ligand>
        <name>heme</name>
        <dbReference type="ChEBI" id="CHEBI:30413"/>
    </ligand>
    <ligandPart>
        <name>Fe</name>
        <dbReference type="ChEBI" id="CHEBI:18248"/>
    </ligandPart>
</feature>
<dbReference type="EMBL" id="JARKHS020001162">
    <property type="protein sequence ID" value="KAK8788083.1"/>
    <property type="molecule type" value="Genomic_DNA"/>
</dbReference>
<comment type="similarity">
    <text evidence="4 14">Belongs to the cytochrome P450 family.</text>
</comment>
<evidence type="ECO:0000256" key="2">
    <source>
        <dbReference type="ARBA" id="ARBA00004174"/>
    </source>
</evidence>
<dbReference type="PANTHER" id="PTHR24292">
    <property type="entry name" value="CYTOCHROME P450"/>
    <property type="match status" value="1"/>
</dbReference>
<evidence type="ECO:0000256" key="11">
    <source>
        <dbReference type="ARBA" id="ARBA00023033"/>
    </source>
</evidence>
<dbReference type="InterPro" id="IPR036396">
    <property type="entry name" value="Cyt_P450_sf"/>
</dbReference>
<evidence type="ECO:0000256" key="13">
    <source>
        <dbReference type="PIRSR" id="PIRSR602401-1"/>
    </source>
</evidence>
<dbReference type="GO" id="GO:0016705">
    <property type="term" value="F:oxidoreductase activity, acting on paired donors, with incorporation or reduction of molecular oxygen"/>
    <property type="evidence" value="ECO:0007669"/>
    <property type="project" value="InterPro"/>
</dbReference>
<keyword evidence="8" id="KW-0492">Microsome</keyword>
<evidence type="ECO:0000256" key="4">
    <source>
        <dbReference type="ARBA" id="ARBA00010617"/>
    </source>
</evidence>
<comment type="caution">
    <text evidence="15">The sequence shown here is derived from an EMBL/GenBank/DDBJ whole genome shotgun (WGS) entry which is preliminary data.</text>
</comment>